<proteinExistence type="predicted"/>
<reference evidence="3" key="1">
    <citation type="submission" date="2018-10" db="EMBL/GenBank/DDBJ databases">
        <title>Fifty Aureobasidium pullulans genomes reveal a recombining polyextremotolerant generalist.</title>
        <authorList>
            <person name="Gostincar C."/>
            <person name="Turk M."/>
            <person name="Zajc J."/>
            <person name="Gunde-Cimerman N."/>
        </authorList>
    </citation>
    <scope>NUCLEOTIDE SEQUENCE [LARGE SCALE GENOMIC DNA]</scope>
    <source>
        <strain evidence="3">EXF-10085</strain>
    </source>
</reference>
<evidence type="ECO:0000259" key="2">
    <source>
        <dbReference type="PROSITE" id="PS51184"/>
    </source>
</evidence>
<feature type="region of interest" description="Disordered" evidence="1">
    <location>
        <begin position="978"/>
        <end position="1217"/>
    </location>
</feature>
<feature type="compositionally biased region" description="Basic and acidic residues" evidence="1">
    <location>
        <begin position="1095"/>
        <end position="1106"/>
    </location>
</feature>
<dbReference type="PROSITE" id="PS51184">
    <property type="entry name" value="JMJC"/>
    <property type="match status" value="1"/>
</dbReference>
<dbReference type="InterPro" id="IPR003347">
    <property type="entry name" value="JmjC_dom"/>
</dbReference>
<feature type="compositionally biased region" description="Basic and acidic residues" evidence="1">
    <location>
        <begin position="1061"/>
        <end position="1072"/>
    </location>
</feature>
<accession>A0A4S9CZV0</accession>
<dbReference type="SMART" id="SM00558">
    <property type="entry name" value="JmjC"/>
    <property type="match status" value="1"/>
</dbReference>
<name>A0A4S9CZV0_AURPU</name>
<feature type="domain" description="JmjC" evidence="2">
    <location>
        <begin position="193"/>
        <end position="368"/>
    </location>
</feature>
<dbReference type="Pfam" id="PF02373">
    <property type="entry name" value="JmjC"/>
    <property type="match status" value="1"/>
</dbReference>
<feature type="compositionally biased region" description="Basic and acidic residues" evidence="1">
    <location>
        <begin position="1162"/>
        <end position="1180"/>
    </location>
</feature>
<evidence type="ECO:0000256" key="1">
    <source>
        <dbReference type="SAM" id="MobiDB-lite"/>
    </source>
</evidence>
<comment type="caution">
    <text evidence="3">The sequence shown here is derived from an EMBL/GenBank/DDBJ whole genome shotgun (WGS) entry which is preliminary data.</text>
</comment>
<feature type="compositionally biased region" description="Basic and acidic residues" evidence="1">
    <location>
        <begin position="732"/>
        <end position="742"/>
    </location>
</feature>
<sequence length="1217" mass="138399">MPAQRPRAAFEPIAPDFDINGLIESTPNFSFVDRISVDQIDEQGVAAFEKLVLLHVIAGGKPLVVDGFENRLDPWTFSSKWLNDNVGSKSTSYRCLPYCPDEFQLTRFTVEQSKNLSTKESLPLTIGHYLRNMNKLSNQFFENARNYKDKSRQRIYLKDIDCPQVWHDKLQDHIPPFLFYLNESTGDIGGPGANPYTLGPGRRPARGIARAGDLMSSLPPEMRAENLMCYIGHEGTYTPSHREMCATMGHNIMVEASKEVGEDGKPERPGSSVWFMTESKDRNLVSEYWLSTLGHDIEVENHFAQISAWKRAPFNVYVVEQRPGDFILIPPLAPHQVWNRGTRTMKVAWNRTTIETLDMAIHEALPKAKIVCRDEQYKTKAIIYYTLMLYSNRLALARSQSDKLPADAARQLMGSPKIKHLVKDFRRLLGLFLNVLVSEMFNPDSPQEKCEFLPFDSNVTCAYCRCNIFNRFLTCSNCKDQLGHEEEEPYDVCMDCYAMGRSCGCISNLKWTEQFKWRELSGKYDSWRKQLIDLDGGNAAKVPTTLVEARRSLSHKTLAEVCREQLKRRPFTDIAKPKQEDEQSEEDIIVDDEGRVKKTVKKKPKAWYKTHSPCHVCCKRHPNWKSAKCTTCDKWWCYGSLFRGADLMPLTIMQDPNWSCPHCQEACFAGACRKDPKQHPYEPKGTLLGHDTKRVADARSVECLVDFSVSNLTWLRDDDEDVQESVRIRRAREEAKKAKEADPMDEDDEEEPDMDQSHVRFDYSPDDSMIDPQLMDNTTQNSRSKGKARASLLPPPEAMLKGARPSTSSHSQGNGHVSGDAPEGYAPAITSGFIAPQASMYPDMEEDSYAYPDPRGEEDEEEGYLPISSLLSGPTRRNKRIQEEYEDDDEINMEGSRTKRRRVSEDPTSTFNKPRNEATKQFEKEKERKALDEAKKAGRFIAAQAALRGKKRVVRLPISGPRLAQLLAQKAAKAFQPVSETPEVDQEVPPENVLVRSDIAPKEKAKKKAPLHPSKMKIRVERDEDFSMRSERTDRRKRTTNADYEEVDVESDFNSGESDDGGYRGRRQENGKRRISSYIQKKHIDDGDLPDELPENYKDSRSRMEGKMPVVRPRPRPAARARVVPPVPPKELPQLDGAAGYDDDDASDFDDEIPDEQPTFEEENRRAKLEALRMVEEESARAPPPPTHRSIFDKGNGKKIRIVSKSTGTSSPSLGKK</sequence>
<feature type="compositionally biased region" description="Polar residues" evidence="1">
    <location>
        <begin position="1204"/>
        <end position="1217"/>
    </location>
</feature>
<organism evidence="3">
    <name type="scientific">Aureobasidium pullulans</name>
    <name type="common">Black yeast</name>
    <name type="synonym">Pullularia pullulans</name>
    <dbReference type="NCBI Taxonomy" id="5580"/>
    <lineage>
        <taxon>Eukaryota</taxon>
        <taxon>Fungi</taxon>
        <taxon>Dikarya</taxon>
        <taxon>Ascomycota</taxon>
        <taxon>Pezizomycotina</taxon>
        <taxon>Dothideomycetes</taxon>
        <taxon>Dothideomycetidae</taxon>
        <taxon>Dothideales</taxon>
        <taxon>Saccotheciaceae</taxon>
        <taxon>Aureobasidium</taxon>
    </lineage>
</organism>
<feature type="compositionally biased region" description="Polar residues" evidence="1">
    <location>
        <begin position="805"/>
        <end position="815"/>
    </location>
</feature>
<feature type="compositionally biased region" description="Acidic residues" evidence="1">
    <location>
        <begin position="743"/>
        <end position="754"/>
    </location>
</feature>
<protein>
    <recommendedName>
        <fullName evidence="2">JmjC domain-containing protein</fullName>
    </recommendedName>
</protein>
<evidence type="ECO:0000313" key="3">
    <source>
        <dbReference type="EMBL" id="THX13263.1"/>
    </source>
</evidence>
<dbReference type="AlphaFoldDB" id="A0A4S9CZV0"/>
<feature type="region of interest" description="Disordered" evidence="1">
    <location>
        <begin position="732"/>
        <end position="929"/>
    </location>
</feature>
<feature type="compositionally biased region" description="Basic and acidic residues" evidence="1">
    <location>
        <begin position="1018"/>
        <end position="1034"/>
    </location>
</feature>
<dbReference type="SUPFAM" id="SSF51197">
    <property type="entry name" value="Clavaminate synthase-like"/>
    <property type="match status" value="1"/>
</dbReference>
<gene>
    <name evidence="3" type="ORF">D6D13_03739</name>
</gene>
<feature type="compositionally biased region" description="Acidic residues" evidence="1">
    <location>
        <begin position="1141"/>
        <end position="1161"/>
    </location>
</feature>
<dbReference type="Gene3D" id="2.60.120.650">
    <property type="entry name" value="Cupin"/>
    <property type="match status" value="1"/>
</dbReference>
<feature type="compositionally biased region" description="Basic residues" evidence="1">
    <location>
        <begin position="1004"/>
        <end position="1017"/>
    </location>
</feature>
<feature type="compositionally biased region" description="Basic and acidic residues" evidence="1">
    <location>
        <begin position="914"/>
        <end position="929"/>
    </location>
</feature>
<dbReference type="EMBL" id="QZAS01000010">
    <property type="protein sequence ID" value="THX13263.1"/>
    <property type="molecule type" value="Genomic_DNA"/>
</dbReference>